<sequence>MRVRYFPHTHVSDALADDLKHLFDEVAVIVASPDDPVPGGLTALGPSPEEARKLSALLADWRRFSGLHQEGVATYAMGLGRRVDPLDELLTSQIKSELLRQVEGGPAQDEGADAQTAARALLSLAAEYDLRSRELQRDLAEIDKMQQDLLDALKGDVPELTESPCLSETSGDVKMLKRLSAWSTLFVGEEGPCRDRVFVTDSREAIELVEEYGCSLEEVGVLRQGRLSGEILEKLLAGESLGSAVCVGDVTGDEPVTVRIFITGSEHPYNVFNGFIQGAGVSSVEYQGEDVEIKGNVLFVLLEQVSPG</sequence>
<evidence type="ECO:0000313" key="1">
    <source>
        <dbReference type="EMBL" id="BCS96589.1"/>
    </source>
</evidence>
<dbReference type="RefSeq" id="WP_236892893.1">
    <property type="nucleotide sequence ID" value="NZ_AP024488.1"/>
</dbReference>
<keyword evidence="2" id="KW-1185">Reference proteome</keyword>
<protein>
    <submittedName>
        <fullName evidence="1">Uncharacterized protein</fullName>
    </submittedName>
</protein>
<dbReference type="Proteomes" id="UP001320148">
    <property type="component" value="Chromosome"/>
</dbReference>
<reference evidence="1 2" key="1">
    <citation type="submission" date="2021-02" db="EMBL/GenBank/DDBJ databases">
        <title>Complete genome of Desulfoluna sp. strain ASN36.</title>
        <authorList>
            <person name="Takahashi A."/>
            <person name="Kojima H."/>
            <person name="Fukui M."/>
        </authorList>
    </citation>
    <scope>NUCLEOTIDE SEQUENCE [LARGE SCALE GENOMIC DNA]</scope>
    <source>
        <strain evidence="1 2">ASN36</strain>
    </source>
</reference>
<proteinExistence type="predicted"/>
<name>A0ABN6F259_9BACT</name>
<organism evidence="1 2">
    <name type="scientific">Desulfoluna limicola</name>
    <dbReference type="NCBI Taxonomy" id="2810562"/>
    <lineage>
        <taxon>Bacteria</taxon>
        <taxon>Pseudomonadati</taxon>
        <taxon>Thermodesulfobacteriota</taxon>
        <taxon>Desulfobacteria</taxon>
        <taxon>Desulfobacterales</taxon>
        <taxon>Desulfolunaceae</taxon>
        <taxon>Desulfoluna</taxon>
    </lineage>
</organism>
<gene>
    <name evidence="1" type="ORF">DSLASN_22210</name>
</gene>
<dbReference type="EMBL" id="AP024488">
    <property type="protein sequence ID" value="BCS96589.1"/>
    <property type="molecule type" value="Genomic_DNA"/>
</dbReference>
<evidence type="ECO:0000313" key="2">
    <source>
        <dbReference type="Proteomes" id="UP001320148"/>
    </source>
</evidence>
<accession>A0ABN6F259</accession>